<name>A0A7X5TSL1_9MICO</name>
<feature type="domain" description="Aminoglycoside phosphotransferase" evidence="2">
    <location>
        <begin position="37"/>
        <end position="251"/>
    </location>
</feature>
<dbReference type="EMBL" id="JAAMOX010000001">
    <property type="protein sequence ID" value="NIH52358.1"/>
    <property type="molecule type" value="Genomic_DNA"/>
</dbReference>
<dbReference type="AlphaFoldDB" id="A0A7X5TSL1"/>
<comment type="caution">
    <text evidence="3">The sequence shown here is derived from an EMBL/GenBank/DDBJ whole genome shotgun (WGS) entry which is preliminary data.</text>
</comment>
<gene>
    <name evidence="3" type="ORF">FHX76_000226</name>
</gene>
<protein>
    <submittedName>
        <fullName evidence="3">Aminoglycoside phosphotransferase (APT) family kinase protein</fullName>
    </submittedName>
</protein>
<dbReference type="RefSeq" id="WP_167146791.1">
    <property type="nucleotide sequence ID" value="NZ_JAAMOX010000001.1"/>
</dbReference>
<dbReference type="SUPFAM" id="SSF56112">
    <property type="entry name" value="Protein kinase-like (PK-like)"/>
    <property type="match status" value="1"/>
</dbReference>
<keyword evidence="3" id="KW-0808">Transferase</keyword>
<keyword evidence="4" id="KW-1185">Reference proteome</keyword>
<dbReference type="Gene3D" id="3.90.1200.10">
    <property type="match status" value="1"/>
</dbReference>
<feature type="region of interest" description="Disordered" evidence="1">
    <location>
        <begin position="342"/>
        <end position="461"/>
    </location>
</feature>
<evidence type="ECO:0000259" key="2">
    <source>
        <dbReference type="Pfam" id="PF01636"/>
    </source>
</evidence>
<organism evidence="3 4">
    <name type="scientific">Lysinibacter cavernae</name>
    <dbReference type="NCBI Taxonomy" id="1640652"/>
    <lineage>
        <taxon>Bacteria</taxon>
        <taxon>Bacillati</taxon>
        <taxon>Actinomycetota</taxon>
        <taxon>Actinomycetes</taxon>
        <taxon>Micrococcales</taxon>
        <taxon>Microbacteriaceae</taxon>
        <taxon>Lysinibacter</taxon>
    </lineage>
</organism>
<evidence type="ECO:0000313" key="4">
    <source>
        <dbReference type="Proteomes" id="UP000541033"/>
    </source>
</evidence>
<keyword evidence="3" id="KW-0418">Kinase</keyword>
<feature type="compositionally biased region" description="Low complexity" evidence="1">
    <location>
        <begin position="429"/>
        <end position="444"/>
    </location>
</feature>
<feature type="compositionally biased region" description="Polar residues" evidence="1">
    <location>
        <begin position="394"/>
        <end position="406"/>
    </location>
</feature>
<dbReference type="Pfam" id="PF01636">
    <property type="entry name" value="APH"/>
    <property type="match status" value="1"/>
</dbReference>
<evidence type="ECO:0000256" key="1">
    <source>
        <dbReference type="SAM" id="MobiDB-lite"/>
    </source>
</evidence>
<feature type="compositionally biased region" description="Basic and acidic residues" evidence="1">
    <location>
        <begin position="445"/>
        <end position="461"/>
    </location>
</feature>
<dbReference type="GO" id="GO:0016301">
    <property type="term" value="F:kinase activity"/>
    <property type="evidence" value="ECO:0007669"/>
    <property type="project" value="UniProtKB-KW"/>
</dbReference>
<accession>A0A7X5TSL1</accession>
<dbReference type="InterPro" id="IPR002575">
    <property type="entry name" value="Aminoglycoside_PTrfase"/>
</dbReference>
<feature type="compositionally biased region" description="Basic and acidic residues" evidence="1">
    <location>
        <begin position="342"/>
        <end position="352"/>
    </location>
</feature>
<evidence type="ECO:0000313" key="3">
    <source>
        <dbReference type="EMBL" id="NIH52358.1"/>
    </source>
</evidence>
<feature type="compositionally biased region" description="Basic and acidic residues" evidence="1">
    <location>
        <begin position="371"/>
        <end position="390"/>
    </location>
</feature>
<sequence>MVRSHLTLAALATSAVSNLEVTQVHEHTFGGSGDYTSAVLGTAGGEQLIIRIPTSQTAETHQSADLLGLAALTQGARKGLPFAVAEPLGQTRAGNTRAVVYGYLEGRKVDENDLGPDTTAIPSLAKAIAAIHRLPSSLIIEAGLPVRSAAEVREETTRLLARAEATRLVPSSVLNRWQAVMNDTDLWQFSGTVVNGGLSADSFLFTEDAEVAAILDWSELRVSDPALDFAWLTSAPSQSQVTVVAEYAQLRDIPNPVDVLRRAEFYSELNIARWLLHGKDSHDQNVVDDAVNMFAVLVDRISVEAERAGASVMSVTQVQDYLDQVPADVSLRTRTEAEGLLDDSQRIDLGHDEFDDDDHDGVNHNGANDDGADHDRNGAGYDRADHDRADGSSADRNSTDVITDSRTSLRDATASRRVTRPAESSDAATSSRTTGKSSPSSSSTHDADHQVTEPIERDLLD</sequence>
<reference evidence="3 4" key="1">
    <citation type="submission" date="2020-02" db="EMBL/GenBank/DDBJ databases">
        <title>Sequencing the genomes of 1000 actinobacteria strains.</title>
        <authorList>
            <person name="Klenk H.-P."/>
        </authorList>
    </citation>
    <scope>NUCLEOTIDE SEQUENCE [LARGE SCALE GENOMIC DNA]</scope>
    <source>
        <strain evidence="3 4">DSM 27960</strain>
    </source>
</reference>
<dbReference type="InterPro" id="IPR011009">
    <property type="entry name" value="Kinase-like_dom_sf"/>
</dbReference>
<proteinExistence type="predicted"/>
<dbReference type="Proteomes" id="UP000541033">
    <property type="component" value="Unassembled WGS sequence"/>
</dbReference>